<dbReference type="PANTHER" id="PTHR35804:SF1">
    <property type="entry name" value="LYSINE EXPORTER LYSO"/>
    <property type="match status" value="1"/>
</dbReference>
<dbReference type="Proteomes" id="UP000092649">
    <property type="component" value="Unassembled WGS sequence"/>
</dbReference>
<name>A0A1A7NV75_9PAST</name>
<protein>
    <submittedName>
        <fullName evidence="2">Membrane protein</fullName>
    </submittedName>
</protein>
<feature type="transmembrane region" description="Helical" evidence="1">
    <location>
        <begin position="104"/>
        <end position="124"/>
    </location>
</feature>
<dbReference type="GO" id="GO:0005886">
    <property type="term" value="C:plasma membrane"/>
    <property type="evidence" value="ECO:0007669"/>
    <property type="project" value="TreeGrafter"/>
</dbReference>
<gene>
    <name evidence="2" type="ORF">QS62_08130</name>
</gene>
<evidence type="ECO:0000256" key="1">
    <source>
        <dbReference type="SAM" id="Phobius"/>
    </source>
</evidence>
<feature type="transmembrane region" description="Helical" evidence="1">
    <location>
        <begin position="169"/>
        <end position="193"/>
    </location>
</feature>
<keyword evidence="1" id="KW-0812">Transmembrane</keyword>
<dbReference type="RefSeq" id="WP_066108578.1">
    <property type="nucleotide sequence ID" value="NZ_JTJL01000043.1"/>
</dbReference>
<keyword evidence="1" id="KW-0472">Membrane</keyword>
<dbReference type="Pfam" id="PF03956">
    <property type="entry name" value="Lys_export"/>
    <property type="match status" value="1"/>
</dbReference>
<dbReference type="OrthoDB" id="5451742at2"/>
<organism evidence="2 3">
    <name type="scientific">Gallibacterium salpingitidis</name>
    <dbReference type="NCBI Taxonomy" id="505341"/>
    <lineage>
        <taxon>Bacteria</taxon>
        <taxon>Pseudomonadati</taxon>
        <taxon>Pseudomonadota</taxon>
        <taxon>Gammaproteobacteria</taxon>
        <taxon>Pasteurellales</taxon>
        <taxon>Pasteurellaceae</taxon>
        <taxon>Gallibacterium</taxon>
    </lineage>
</organism>
<feature type="transmembrane region" description="Helical" evidence="1">
    <location>
        <begin position="33"/>
        <end position="51"/>
    </location>
</feature>
<dbReference type="EMBL" id="JTJL01000043">
    <property type="protein sequence ID" value="OBW92909.1"/>
    <property type="molecule type" value="Genomic_DNA"/>
</dbReference>
<dbReference type="AlphaFoldDB" id="A0A1A7NV75"/>
<feature type="transmembrane region" description="Helical" evidence="1">
    <location>
        <begin position="130"/>
        <end position="149"/>
    </location>
</feature>
<keyword evidence="3" id="KW-1185">Reference proteome</keyword>
<feature type="transmembrane region" description="Helical" evidence="1">
    <location>
        <begin position="279"/>
        <end position="300"/>
    </location>
</feature>
<dbReference type="PANTHER" id="PTHR35804">
    <property type="entry name" value="LYSINE EXPORTER LYSO"/>
    <property type="match status" value="1"/>
</dbReference>
<evidence type="ECO:0000313" key="2">
    <source>
        <dbReference type="EMBL" id="OBW92909.1"/>
    </source>
</evidence>
<feature type="transmembrane region" description="Helical" evidence="1">
    <location>
        <begin position="63"/>
        <end position="83"/>
    </location>
</feature>
<proteinExistence type="predicted"/>
<keyword evidence="1" id="KW-1133">Transmembrane helix</keyword>
<dbReference type="InterPro" id="IPR005642">
    <property type="entry name" value="LysO"/>
</dbReference>
<feature type="transmembrane region" description="Helical" evidence="1">
    <location>
        <begin position="6"/>
        <end position="26"/>
    </location>
</feature>
<reference evidence="2 3" key="1">
    <citation type="submission" date="2014-11" db="EMBL/GenBank/DDBJ databases">
        <title>Pan-genome of Gallibacterium spp.</title>
        <authorList>
            <person name="Kudirkiene E."/>
            <person name="Bojesen A.M."/>
        </authorList>
    </citation>
    <scope>NUCLEOTIDE SEQUENCE [LARGE SCALE GENOMIC DNA]</scope>
    <source>
        <strain evidence="2 3">F150</strain>
    </source>
</reference>
<dbReference type="GO" id="GO:0015661">
    <property type="term" value="F:L-lysine efflux transmembrane transporter activity"/>
    <property type="evidence" value="ECO:0007669"/>
    <property type="project" value="InterPro"/>
</dbReference>
<accession>A0A1A7NV75</accession>
<feature type="transmembrane region" description="Helical" evidence="1">
    <location>
        <begin position="205"/>
        <end position="227"/>
    </location>
</feature>
<sequence>MLESLAIVLVPLFLGYLIKSNNVTFIHWINKSIMVLLFLILFVMGCSLGQLDNLTTTLPDIAFKAVVFSCIIHGLNILSLGLYDKHYPAPTLKSAKNMPSRVKMILDSAKMCSMVAVGFVFGLLTKSYFLIPHGSSTYVLIVLIFLVGIQLRNSGINLRQVFFNKRGIVISVIFTASSLLGGIISALCLQIPLSQGLAISSGMGWYSLSSVLLNDAWGPIWGSIAFFNDLSREIASLFLIPLFMHHYRATAVGLAGATALDCTLPIIQRSGGIETVPLALSFGFIINLLVPVLLVFFSSIPLS</sequence>
<dbReference type="PATRIC" id="fig|505341.3.peg.1632"/>
<evidence type="ECO:0000313" key="3">
    <source>
        <dbReference type="Proteomes" id="UP000092649"/>
    </source>
</evidence>
<comment type="caution">
    <text evidence="2">The sequence shown here is derived from an EMBL/GenBank/DDBJ whole genome shotgun (WGS) entry which is preliminary data.</text>
</comment>